<dbReference type="GO" id="GO:0030145">
    <property type="term" value="F:manganese ion binding"/>
    <property type="evidence" value="ECO:0007669"/>
    <property type="project" value="InterPro"/>
</dbReference>
<dbReference type="PANTHER" id="PTHR11963">
    <property type="entry name" value="LEUCINE AMINOPEPTIDASE-RELATED"/>
    <property type="match status" value="1"/>
</dbReference>
<dbReference type="GO" id="GO:0005737">
    <property type="term" value="C:cytoplasm"/>
    <property type="evidence" value="ECO:0007669"/>
    <property type="project" value="InterPro"/>
</dbReference>
<name>A0AAV9IL65_9RHOD</name>
<comment type="caution">
    <text evidence="6">The sequence shown here is derived from an EMBL/GenBank/DDBJ whole genome shotgun (WGS) entry which is preliminary data.</text>
</comment>
<reference evidence="6 7" key="1">
    <citation type="submission" date="2022-07" db="EMBL/GenBank/DDBJ databases">
        <title>Genome-wide signatures of adaptation to extreme environments.</title>
        <authorList>
            <person name="Cho C.H."/>
            <person name="Yoon H.S."/>
        </authorList>
    </citation>
    <scope>NUCLEOTIDE SEQUENCE [LARGE SCALE GENOMIC DNA]</scope>
    <source>
        <strain evidence="6 7">108.79 E11</strain>
    </source>
</reference>
<evidence type="ECO:0000256" key="4">
    <source>
        <dbReference type="ARBA" id="ARBA00022801"/>
    </source>
</evidence>
<evidence type="ECO:0000256" key="1">
    <source>
        <dbReference type="ARBA" id="ARBA00009528"/>
    </source>
</evidence>
<dbReference type="CDD" id="cd00433">
    <property type="entry name" value="Peptidase_M17"/>
    <property type="match status" value="1"/>
</dbReference>
<dbReference type="EMBL" id="JANCYU010000059">
    <property type="protein sequence ID" value="KAK4528064.1"/>
    <property type="molecule type" value="Genomic_DNA"/>
</dbReference>
<dbReference type="PANTHER" id="PTHR11963:SF4">
    <property type="entry name" value="AMINOPEPTIDASE NPEPL1-RELATED"/>
    <property type="match status" value="1"/>
</dbReference>
<dbReference type="Pfam" id="PF18295">
    <property type="entry name" value="Pdase_M17_N2"/>
    <property type="match status" value="1"/>
</dbReference>
<dbReference type="GO" id="GO:0006508">
    <property type="term" value="P:proteolysis"/>
    <property type="evidence" value="ECO:0007669"/>
    <property type="project" value="UniProtKB-KW"/>
</dbReference>
<keyword evidence="4" id="KW-0378">Hydrolase</keyword>
<accession>A0AAV9IL65</accession>
<keyword evidence="2" id="KW-0031">Aminopeptidase</keyword>
<evidence type="ECO:0000313" key="7">
    <source>
        <dbReference type="Proteomes" id="UP001300502"/>
    </source>
</evidence>
<sequence>MIGWLLKIKNTSGLRLVFREEDEDIGADNIIVFGRRHCIHEYCKISSVLLKNRESFLGLVTVLETIGDNEQFTLLDTTGKRRLIICTYGGVSSKRNCPCRPDLVKEIVAKMSQLTGTVEIHAVVSSPEDCFPIGLAIARAFPMYSRKTTLRCPSLVTVMFGYTSQNLVGPSKLDYVAAAADGVRIAAYLVDVPCNELNTDNFYEHCCRIALCLGGKESNVSLRCIRGEDLKKEGLHLLYGVGKAATCPSNLTILSYTPEHADKTICWVGKGIVYDSGGAALKSPDSLRGMKRDLGGAAAVLGAFQAAVRSHCRWKIYAVLCVAENQISHTATRIDDIEVAYSGRTVEINNTDAEGRMVLADGICFACENFMPDYVIDIATLTAVHTIATGRKIAACYTASEQLEMLAIQAGIATGELCHPLPFFPEFWHEMLFSDVADMKNSALRRDNCPSACAAHFIMEHIPVRYMQRWLHLDIAGPASDMDRGTGFGVGLLLQLLELL</sequence>
<dbReference type="InterPro" id="IPR011356">
    <property type="entry name" value="Leucine_aapep/pepB"/>
</dbReference>
<gene>
    <name evidence="6" type="ORF">GAYE_SCF48G5998</name>
</gene>
<dbReference type="Gene3D" id="3.40.630.10">
    <property type="entry name" value="Zn peptidases"/>
    <property type="match status" value="1"/>
</dbReference>
<dbReference type="Pfam" id="PF00883">
    <property type="entry name" value="Peptidase_M17"/>
    <property type="match status" value="1"/>
</dbReference>
<evidence type="ECO:0000256" key="2">
    <source>
        <dbReference type="ARBA" id="ARBA00022438"/>
    </source>
</evidence>
<dbReference type="AlphaFoldDB" id="A0AAV9IL65"/>
<feature type="domain" description="Cytosol aminopeptidase" evidence="5">
    <location>
        <begin position="350"/>
        <end position="357"/>
    </location>
</feature>
<dbReference type="SUPFAM" id="SSF53187">
    <property type="entry name" value="Zn-dependent exopeptidases"/>
    <property type="match status" value="1"/>
</dbReference>
<evidence type="ECO:0000313" key="6">
    <source>
        <dbReference type="EMBL" id="KAK4528064.1"/>
    </source>
</evidence>
<evidence type="ECO:0000259" key="5">
    <source>
        <dbReference type="PROSITE" id="PS00631"/>
    </source>
</evidence>
<dbReference type="PROSITE" id="PS00631">
    <property type="entry name" value="CYTOSOL_AP"/>
    <property type="match status" value="1"/>
</dbReference>
<proteinExistence type="inferred from homology"/>
<evidence type="ECO:0000256" key="3">
    <source>
        <dbReference type="ARBA" id="ARBA00022670"/>
    </source>
</evidence>
<dbReference type="GO" id="GO:0070006">
    <property type="term" value="F:metalloaminopeptidase activity"/>
    <property type="evidence" value="ECO:0007669"/>
    <property type="project" value="InterPro"/>
</dbReference>
<organism evidence="6 7">
    <name type="scientific">Galdieria yellowstonensis</name>
    <dbReference type="NCBI Taxonomy" id="3028027"/>
    <lineage>
        <taxon>Eukaryota</taxon>
        <taxon>Rhodophyta</taxon>
        <taxon>Bangiophyceae</taxon>
        <taxon>Galdieriales</taxon>
        <taxon>Galdieriaceae</taxon>
        <taxon>Galdieria</taxon>
    </lineage>
</organism>
<protein>
    <recommendedName>
        <fullName evidence="5">Cytosol aminopeptidase domain-containing protein</fullName>
    </recommendedName>
</protein>
<dbReference type="PRINTS" id="PR00481">
    <property type="entry name" value="LAMNOPPTDASE"/>
</dbReference>
<dbReference type="InterPro" id="IPR041417">
    <property type="entry name" value="NPEPL1_N"/>
</dbReference>
<keyword evidence="7" id="KW-1185">Reference proteome</keyword>
<dbReference type="InterPro" id="IPR000819">
    <property type="entry name" value="Peptidase_M17_C"/>
</dbReference>
<comment type="similarity">
    <text evidence="1">Belongs to the peptidase M17 family.</text>
</comment>
<dbReference type="Gene3D" id="3.40.50.10590">
    <property type="entry name" value="Zn-dependent exopeptidases"/>
    <property type="match status" value="1"/>
</dbReference>
<dbReference type="Proteomes" id="UP001300502">
    <property type="component" value="Unassembled WGS sequence"/>
</dbReference>
<keyword evidence="3" id="KW-0645">Protease</keyword>